<name>A0A9N7Y8T7_PLEPL</name>
<comment type="caution">
    <text evidence="1">The sequence shown here is derived from an EMBL/GenBank/DDBJ whole genome shotgun (WGS) entry which is preliminary data.</text>
</comment>
<dbReference type="EMBL" id="CADEAL010000592">
    <property type="protein sequence ID" value="CAB1422565.1"/>
    <property type="molecule type" value="Genomic_DNA"/>
</dbReference>
<evidence type="ECO:0000313" key="2">
    <source>
        <dbReference type="Proteomes" id="UP001153269"/>
    </source>
</evidence>
<accession>A0A9N7Y8T7</accession>
<dbReference type="Proteomes" id="UP001153269">
    <property type="component" value="Unassembled WGS sequence"/>
</dbReference>
<sequence>MEDSTTLVMGEQRGRSSFFEEAVTEARRISIPACCCYHGYRDMWARLQVPGRQHQFFPTSVSHTLTTQYTQPCTQTPAPTSGLASAGWPQNVRKGQVAVFTEHYCPHIRSHNGPIEGGPRTSLAGLWSGPVIVYGALQRLTQEPH</sequence>
<evidence type="ECO:0000313" key="1">
    <source>
        <dbReference type="EMBL" id="CAB1422565.1"/>
    </source>
</evidence>
<protein>
    <submittedName>
        <fullName evidence="1">Uncharacterized protein</fullName>
    </submittedName>
</protein>
<dbReference type="AlphaFoldDB" id="A0A9N7Y8T7"/>
<proteinExistence type="predicted"/>
<keyword evidence="2" id="KW-1185">Reference proteome</keyword>
<gene>
    <name evidence="1" type="ORF">PLEPLA_LOCUS10481</name>
</gene>
<reference evidence="1" key="1">
    <citation type="submission" date="2020-03" db="EMBL/GenBank/DDBJ databases">
        <authorList>
            <person name="Weist P."/>
        </authorList>
    </citation>
    <scope>NUCLEOTIDE SEQUENCE</scope>
</reference>
<organism evidence="1 2">
    <name type="scientific">Pleuronectes platessa</name>
    <name type="common">European plaice</name>
    <dbReference type="NCBI Taxonomy" id="8262"/>
    <lineage>
        <taxon>Eukaryota</taxon>
        <taxon>Metazoa</taxon>
        <taxon>Chordata</taxon>
        <taxon>Craniata</taxon>
        <taxon>Vertebrata</taxon>
        <taxon>Euteleostomi</taxon>
        <taxon>Actinopterygii</taxon>
        <taxon>Neopterygii</taxon>
        <taxon>Teleostei</taxon>
        <taxon>Neoteleostei</taxon>
        <taxon>Acanthomorphata</taxon>
        <taxon>Carangaria</taxon>
        <taxon>Pleuronectiformes</taxon>
        <taxon>Pleuronectoidei</taxon>
        <taxon>Pleuronectidae</taxon>
        <taxon>Pleuronectes</taxon>
    </lineage>
</organism>